<keyword evidence="2" id="KW-0732">Signal</keyword>
<name>A0A0U1TYI6_ISOMC</name>
<evidence type="ECO:0000313" key="3">
    <source>
        <dbReference type="EMBL" id="ACD12018.1"/>
    </source>
</evidence>
<feature type="coiled-coil region" evidence="1">
    <location>
        <begin position="35"/>
        <end position="62"/>
    </location>
</feature>
<feature type="chain" id="PRO_5006829263" evidence="2">
    <location>
        <begin position="23"/>
        <end position="67"/>
    </location>
</feature>
<evidence type="ECO:0000256" key="2">
    <source>
        <dbReference type="SAM" id="SignalP"/>
    </source>
</evidence>
<feature type="signal peptide" evidence="2">
    <location>
        <begin position="1"/>
        <end position="22"/>
    </location>
</feature>
<accession>A0A0U1TYI6</accession>
<reference evidence="3" key="1">
    <citation type="submission" date="2007-10" db="EMBL/GenBank/DDBJ databases">
        <title>Classification and functional annotation of ESTs from venom glands of Isometrus maculatus.</title>
        <authorList>
            <person name="Li W."/>
            <person name="Ma Y."/>
            <person name="Zhao R."/>
            <person name="Cao Z."/>
        </authorList>
    </citation>
    <scope>NUCLEOTIDE SEQUENCE</scope>
    <source>
        <tissue evidence="3">Venom gland</tissue>
    </source>
</reference>
<dbReference type="EMBL" id="EU252474">
    <property type="protein sequence ID" value="ACD12018.1"/>
    <property type="molecule type" value="mRNA"/>
</dbReference>
<protein>
    <submittedName>
        <fullName evidence="3">Uncharacterized protein</fullName>
    </submittedName>
</protein>
<evidence type="ECO:0000256" key="1">
    <source>
        <dbReference type="SAM" id="Coils"/>
    </source>
</evidence>
<proteinExistence type="evidence at transcript level"/>
<sequence length="67" mass="7741">MERKELLVILFLVLLVTMGVEGKGGKGKIKGKRFLENFEKALKEMKRDINEAKADYRRSNDAKLMEI</sequence>
<organism evidence="3">
    <name type="scientific">Isometrus maculatus</name>
    <name type="common">Lesser brown scorpion</name>
    <name type="synonym">Scorpio maculatus</name>
    <dbReference type="NCBI Taxonomy" id="497827"/>
    <lineage>
        <taxon>Eukaryota</taxon>
        <taxon>Metazoa</taxon>
        <taxon>Ecdysozoa</taxon>
        <taxon>Arthropoda</taxon>
        <taxon>Chelicerata</taxon>
        <taxon>Arachnida</taxon>
        <taxon>Scorpiones</taxon>
        <taxon>Buthida</taxon>
        <taxon>Buthoidea</taxon>
        <taxon>Buthidae</taxon>
        <taxon>Isometrus</taxon>
    </lineage>
</organism>
<dbReference type="AlphaFoldDB" id="A0A0U1TYI6"/>
<keyword evidence="1" id="KW-0175">Coiled coil</keyword>